<reference evidence="1 2" key="1">
    <citation type="submission" date="2023-02" db="EMBL/GenBank/DDBJ databases">
        <title>LHISI_Scaffold_Assembly.</title>
        <authorList>
            <person name="Stuart O.P."/>
            <person name="Cleave R."/>
            <person name="Magrath M.J.L."/>
            <person name="Mikheyev A.S."/>
        </authorList>
    </citation>
    <scope>NUCLEOTIDE SEQUENCE [LARGE SCALE GENOMIC DNA]</scope>
    <source>
        <strain evidence="1">Daus_M_001</strain>
        <tissue evidence="1">Leg muscle</tissue>
    </source>
</reference>
<keyword evidence="2" id="KW-1185">Reference proteome</keyword>
<dbReference type="Proteomes" id="UP001159363">
    <property type="component" value="Chromosome 7"/>
</dbReference>
<name>A0ABQ9GWY0_9NEOP</name>
<protein>
    <submittedName>
        <fullName evidence="1">Uncharacterized protein</fullName>
    </submittedName>
</protein>
<comment type="caution">
    <text evidence="1">The sequence shown here is derived from an EMBL/GenBank/DDBJ whole genome shotgun (WGS) entry which is preliminary data.</text>
</comment>
<dbReference type="EMBL" id="JARBHB010000008">
    <property type="protein sequence ID" value="KAJ8876540.1"/>
    <property type="molecule type" value="Genomic_DNA"/>
</dbReference>
<evidence type="ECO:0000313" key="2">
    <source>
        <dbReference type="Proteomes" id="UP001159363"/>
    </source>
</evidence>
<sequence>MHNTKGMILLREDIRRDMINVNMFLWNNVNELVDRLHLVVSSQRACSTAYDNKILNILEELREEVCMQ</sequence>
<organism evidence="1 2">
    <name type="scientific">Dryococelus australis</name>
    <dbReference type="NCBI Taxonomy" id="614101"/>
    <lineage>
        <taxon>Eukaryota</taxon>
        <taxon>Metazoa</taxon>
        <taxon>Ecdysozoa</taxon>
        <taxon>Arthropoda</taxon>
        <taxon>Hexapoda</taxon>
        <taxon>Insecta</taxon>
        <taxon>Pterygota</taxon>
        <taxon>Neoptera</taxon>
        <taxon>Polyneoptera</taxon>
        <taxon>Phasmatodea</taxon>
        <taxon>Verophasmatodea</taxon>
        <taxon>Anareolatae</taxon>
        <taxon>Phasmatidae</taxon>
        <taxon>Eurycanthinae</taxon>
        <taxon>Dryococelus</taxon>
    </lineage>
</organism>
<evidence type="ECO:0000313" key="1">
    <source>
        <dbReference type="EMBL" id="KAJ8876540.1"/>
    </source>
</evidence>
<accession>A0ABQ9GWY0</accession>
<gene>
    <name evidence="1" type="ORF">PR048_020985</name>
</gene>
<proteinExistence type="predicted"/>